<accession>H9UKZ9</accession>
<feature type="signal peptide" evidence="1">
    <location>
        <begin position="1"/>
        <end position="23"/>
    </location>
</feature>
<dbReference type="AlphaFoldDB" id="H9UKZ9"/>
<dbReference type="EMBL" id="CP003282">
    <property type="protein sequence ID" value="AFG38192.1"/>
    <property type="molecule type" value="Genomic_DNA"/>
</dbReference>
<reference evidence="3" key="1">
    <citation type="journal article" date="2013" name="Stand. Genomic Sci.">
        <title>Complete genome sequence of the halophilic bacterium Spirochaeta africana type strain (Z-7692(T)) from the alkaline Lake Magadi in the East African Rift.</title>
        <authorList>
            <person name="Liolos K."/>
            <person name="Abt B."/>
            <person name="Scheuner C."/>
            <person name="Teshima H."/>
            <person name="Held B."/>
            <person name="Lapidus A."/>
            <person name="Nolan M."/>
            <person name="Lucas S."/>
            <person name="Deshpande S."/>
            <person name="Cheng J.F."/>
            <person name="Tapia R."/>
            <person name="Goodwin L.A."/>
            <person name="Pitluck S."/>
            <person name="Pagani I."/>
            <person name="Ivanova N."/>
            <person name="Mavromatis K."/>
            <person name="Mikhailova N."/>
            <person name="Huntemann M."/>
            <person name="Pati A."/>
            <person name="Chen A."/>
            <person name="Palaniappan K."/>
            <person name="Land M."/>
            <person name="Rohde M."/>
            <person name="Tindall B.J."/>
            <person name="Detter J.C."/>
            <person name="Goker M."/>
            <person name="Bristow J."/>
            <person name="Eisen J.A."/>
            <person name="Markowitz V."/>
            <person name="Hugenholtz P."/>
            <person name="Woyke T."/>
            <person name="Klenk H.P."/>
            <person name="Kyrpides N.C."/>
        </authorList>
    </citation>
    <scope>NUCLEOTIDE SEQUENCE</scope>
    <source>
        <strain evidence="3">ATCC 700263 / DSM 8902 / Z-7692</strain>
    </source>
</reference>
<evidence type="ECO:0000256" key="1">
    <source>
        <dbReference type="SAM" id="SignalP"/>
    </source>
</evidence>
<dbReference type="RefSeq" id="WP_014456175.1">
    <property type="nucleotide sequence ID" value="NC_017098.1"/>
</dbReference>
<evidence type="ECO:0000313" key="2">
    <source>
        <dbReference type="EMBL" id="AFG38192.1"/>
    </source>
</evidence>
<dbReference type="HOGENOM" id="CLU_1766720_0_0_12"/>
<feature type="chain" id="PRO_5003623072" evidence="1">
    <location>
        <begin position="24"/>
        <end position="155"/>
    </location>
</feature>
<dbReference type="Proteomes" id="UP000007383">
    <property type="component" value="Chromosome"/>
</dbReference>
<dbReference type="STRING" id="889378.Spiaf_2152"/>
<organism evidence="2 3">
    <name type="scientific">Spirochaeta africana (strain ATCC 700263 / DSM 8902 / Z-7692)</name>
    <dbReference type="NCBI Taxonomy" id="889378"/>
    <lineage>
        <taxon>Bacteria</taxon>
        <taxon>Pseudomonadati</taxon>
        <taxon>Spirochaetota</taxon>
        <taxon>Spirochaetia</taxon>
        <taxon>Spirochaetales</taxon>
        <taxon>Spirochaetaceae</taxon>
        <taxon>Spirochaeta</taxon>
    </lineage>
</organism>
<protein>
    <submittedName>
        <fullName evidence="2">Uncharacterized protein</fullName>
    </submittedName>
</protein>
<gene>
    <name evidence="2" type="ordered locus">Spiaf_2152</name>
</gene>
<dbReference type="eggNOG" id="ENOG502ZXYI">
    <property type="taxonomic scope" value="Bacteria"/>
</dbReference>
<evidence type="ECO:0000313" key="3">
    <source>
        <dbReference type="Proteomes" id="UP000007383"/>
    </source>
</evidence>
<keyword evidence="3" id="KW-1185">Reference proteome</keyword>
<keyword evidence="1" id="KW-0732">Signal</keyword>
<dbReference type="KEGG" id="sfc:Spiaf_2152"/>
<sequence>MKKHMKIMAIVLAFLGISTTAYSWGVGASFGIQPLGGNPGQNVLLSVKPDQVPFLLGAGVRIAEDEFSLGLTADWWALNEHLVSFLNIYVGPGLYTAIGNEFELGGRVPVGLNAFPVDFLELFFEVAPTLALVSPGGITFPDFGLQGAIGFRFWF</sequence>
<dbReference type="OrthoDB" id="371135at2"/>
<proteinExistence type="predicted"/>
<dbReference type="PATRIC" id="fig|889378.3.peg.2131"/>
<name>H9UKZ9_SPIAZ</name>